<reference evidence="11 12" key="1">
    <citation type="submission" date="2021-02" db="EMBL/GenBank/DDBJ databases">
        <title>Safari Cat Assemblies.</title>
        <authorList>
            <person name="Bredemeyer K.R."/>
            <person name="Murphy W.J."/>
        </authorList>
    </citation>
    <scope>NUCLEOTIDE SEQUENCE [LARGE SCALE GENOMIC DNA]</scope>
</reference>
<feature type="region of interest" description="Disordered" evidence="8">
    <location>
        <begin position="1"/>
        <end position="87"/>
    </location>
</feature>
<dbReference type="PANTHER" id="PTHR12620">
    <property type="entry name" value="U2 SNRNP AUXILIARY FACTOR, SMALL SUBUNIT"/>
    <property type="match status" value="1"/>
</dbReference>
<feature type="zinc finger region" description="C3H1-type" evidence="7">
    <location>
        <begin position="178"/>
        <end position="206"/>
    </location>
</feature>
<feature type="zinc finger region" description="C3H1-type" evidence="7">
    <location>
        <begin position="318"/>
        <end position="345"/>
    </location>
</feature>
<evidence type="ECO:0000256" key="6">
    <source>
        <dbReference type="PROSITE-ProRule" id="PRU00176"/>
    </source>
</evidence>
<evidence type="ECO:0000313" key="11">
    <source>
        <dbReference type="Ensembl" id="ENSFCTP00005037854.1"/>
    </source>
</evidence>
<evidence type="ECO:0000259" key="10">
    <source>
        <dbReference type="PROSITE" id="PS50103"/>
    </source>
</evidence>
<keyword evidence="2" id="KW-0677">Repeat</keyword>
<feature type="compositionally biased region" description="Basic and acidic residues" evidence="8">
    <location>
        <begin position="44"/>
        <end position="87"/>
    </location>
</feature>
<evidence type="ECO:0000256" key="3">
    <source>
        <dbReference type="ARBA" id="ARBA00022771"/>
    </source>
</evidence>
<evidence type="ECO:0000256" key="8">
    <source>
        <dbReference type="SAM" id="MobiDB-lite"/>
    </source>
</evidence>
<dbReference type="Gene3D" id="3.30.70.330">
    <property type="match status" value="1"/>
</dbReference>
<dbReference type="CDD" id="cd12540">
    <property type="entry name" value="RRM_U2AFBPL"/>
    <property type="match status" value="1"/>
</dbReference>
<dbReference type="InterPro" id="IPR035979">
    <property type="entry name" value="RBD_domain_sf"/>
</dbReference>
<gene>
    <name evidence="11" type="primary">ZRSR2</name>
</gene>
<dbReference type="InterPro" id="IPR009145">
    <property type="entry name" value="U2AF_small"/>
</dbReference>
<keyword evidence="1 7" id="KW-0479">Metal-binding</keyword>
<evidence type="ECO:0000256" key="1">
    <source>
        <dbReference type="ARBA" id="ARBA00022723"/>
    </source>
</evidence>
<feature type="domain" description="C3H1-type" evidence="10">
    <location>
        <begin position="178"/>
        <end position="206"/>
    </location>
</feature>
<dbReference type="InterPro" id="IPR000504">
    <property type="entry name" value="RRM_dom"/>
</dbReference>
<reference evidence="11" key="2">
    <citation type="submission" date="2025-08" db="UniProtKB">
        <authorList>
            <consortium name="Ensembl"/>
        </authorList>
    </citation>
    <scope>IDENTIFICATION</scope>
    <source>
        <strain evidence="11">breed Abyssinian</strain>
    </source>
</reference>
<protein>
    <recommendedName>
        <fullName evidence="13">Zinc finger CCCH-type, RNA binding motif and serine/arginine rich 2</fullName>
    </recommendedName>
</protein>
<keyword evidence="4 7" id="KW-0862">Zinc</keyword>
<dbReference type="PROSITE" id="PS50102">
    <property type="entry name" value="RRM"/>
    <property type="match status" value="1"/>
</dbReference>
<reference evidence="11" key="3">
    <citation type="submission" date="2025-09" db="UniProtKB">
        <authorList>
            <consortium name="Ensembl"/>
        </authorList>
    </citation>
    <scope>IDENTIFICATION</scope>
    <source>
        <strain evidence="11">breed Abyssinian</strain>
    </source>
</reference>
<evidence type="ECO:0000256" key="7">
    <source>
        <dbReference type="PROSITE-ProRule" id="PRU00723"/>
    </source>
</evidence>
<feature type="compositionally biased region" description="Basic residues" evidence="8">
    <location>
        <begin position="433"/>
        <end position="449"/>
    </location>
</feature>
<evidence type="ECO:0008006" key="13">
    <source>
        <dbReference type="Google" id="ProtNLM"/>
    </source>
</evidence>
<name>A0ABI7YSS6_FELCA</name>
<accession>A0ABI7YSS6</accession>
<evidence type="ECO:0000256" key="5">
    <source>
        <dbReference type="ARBA" id="ARBA00022884"/>
    </source>
</evidence>
<feature type="compositionally biased region" description="Basic residues" evidence="8">
    <location>
        <begin position="26"/>
        <end position="43"/>
    </location>
</feature>
<dbReference type="PRINTS" id="PR01848">
    <property type="entry name" value="U2AUXFACTOR"/>
</dbReference>
<keyword evidence="12" id="KW-1185">Reference proteome</keyword>
<dbReference type="Pfam" id="PF00642">
    <property type="entry name" value="zf-CCCH"/>
    <property type="match status" value="1"/>
</dbReference>
<dbReference type="Pfam" id="PF00076">
    <property type="entry name" value="RRM_1"/>
    <property type="match status" value="1"/>
</dbReference>
<feature type="domain" description="RRM" evidence="9">
    <location>
        <begin position="210"/>
        <end position="316"/>
    </location>
</feature>
<evidence type="ECO:0000256" key="4">
    <source>
        <dbReference type="ARBA" id="ARBA00022833"/>
    </source>
</evidence>
<dbReference type="Ensembl" id="ENSFCTT00005051684.1">
    <property type="protein sequence ID" value="ENSFCTP00005037854.1"/>
    <property type="gene ID" value="ENSFCTG00005017958.1"/>
</dbReference>
<feature type="region of interest" description="Disordered" evidence="8">
    <location>
        <begin position="103"/>
        <end position="170"/>
    </location>
</feature>
<dbReference type="GeneTree" id="ENSGT00950000183152"/>
<organism evidence="11 12">
    <name type="scientific">Felis catus</name>
    <name type="common">Cat</name>
    <name type="synonym">Felis silvestris catus</name>
    <dbReference type="NCBI Taxonomy" id="9685"/>
    <lineage>
        <taxon>Eukaryota</taxon>
        <taxon>Metazoa</taxon>
        <taxon>Chordata</taxon>
        <taxon>Craniata</taxon>
        <taxon>Vertebrata</taxon>
        <taxon>Euteleostomi</taxon>
        <taxon>Mammalia</taxon>
        <taxon>Eutheria</taxon>
        <taxon>Laurasiatheria</taxon>
        <taxon>Carnivora</taxon>
        <taxon>Feliformia</taxon>
        <taxon>Felidae</taxon>
        <taxon>Felinae</taxon>
        <taxon>Felis</taxon>
    </lineage>
</organism>
<feature type="compositionally biased region" description="Basic and acidic residues" evidence="8">
    <location>
        <begin position="103"/>
        <end position="148"/>
    </location>
</feature>
<dbReference type="SMART" id="SM00361">
    <property type="entry name" value="RRM_1"/>
    <property type="match status" value="1"/>
</dbReference>
<dbReference type="InterPro" id="IPR000571">
    <property type="entry name" value="Znf_CCCH"/>
</dbReference>
<dbReference type="Proteomes" id="UP000823872">
    <property type="component" value="Chromosome D4"/>
</dbReference>
<dbReference type="InterPro" id="IPR003954">
    <property type="entry name" value="RRM_euk-type"/>
</dbReference>
<evidence type="ECO:0000259" key="9">
    <source>
        <dbReference type="PROSITE" id="PS50102"/>
    </source>
</evidence>
<proteinExistence type="predicted"/>
<keyword evidence="5 6" id="KW-0694">RNA-binding</keyword>
<sequence>MLSKTHVTGPGKMAAPEKLPFPEKPSHKKYRAALKKEKRKKRRQELARRRDSGLSQKEEEAAFIEEQHPEEEMLSETERQKSHEAWLLREQKAQEEFRIKKEKEEAARKRQEEQERKLKEEWEEQQRKERGEEEQQKLQEKREREEAAQKTLEQAESELGNGATWQNPEPPTALRVMEKDRANCPFYGKTGACRFGDRCLRKHNFPSSSPTLLIKSMFTTFGMEQCRRDDYDPDASLEYSEEETYQQFLDFYDDVLPEFRSVGKVIQFKVSCNFEPHLRGNVYVQYQSEEECQAALSLFNGRWYAGRQLRCEFCPVTRWKMAICGLFEIQQCPRGKHCNFLHVFRNPNNEFWEANRDIFLSPDRTGSSFGNGSDRRERTGHQDGYYWRPGRRRSPSPSHSYERSGEAERKRKSSHRGKKSHKHTSKSRERHSSRSRGRKRDRSRIRGSRSHSSFGSRSPVGKRLSLTSIPPRYCWEHCRSGLHQLSGLCVEELLGAGMCFVNTPSSYKGRLPGNLSCTPCPSERCTLYTAALIMLYPGKKNITWQRQKCLLLRNSRTDLIDLD</sequence>
<feature type="compositionally biased region" description="Basic and acidic residues" evidence="8">
    <location>
        <begin position="400"/>
        <end position="409"/>
    </location>
</feature>
<dbReference type="PROSITE" id="PS50103">
    <property type="entry name" value="ZF_C3H1"/>
    <property type="match status" value="2"/>
</dbReference>
<evidence type="ECO:0000256" key="2">
    <source>
        <dbReference type="ARBA" id="ARBA00022737"/>
    </source>
</evidence>
<evidence type="ECO:0000313" key="12">
    <source>
        <dbReference type="Proteomes" id="UP000823872"/>
    </source>
</evidence>
<dbReference type="InterPro" id="IPR012677">
    <property type="entry name" value="Nucleotide-bd_a/b_plait_sf"/>
</dbReference>
<feature type="region of interest" description="Disordered" evidence="8">
    <location>
        <begin position="363"/>
        <end position="463"/>
    </location>
</feature>
<feature type="compositionally biased region" description="Basic residues" evidence="8">
    <location>
        <begin position="410"/>
        <end position="425"/>
    </location>
</feature>
<keyword evidence="3 7" id="KW-0863">Zinc-finger</keyword>
<dbReference type="SUPFAM" id="SSF54928">
    <property type="entry name" value="RNA-binding domain, RBD"/>
    <property type="match status" value="1"/>
</dbReference>
<feature type="domain" description="C3H1-type" evidence="10">
    <location>
        <begin position="318"/>
        <end position="345"/>
    </location>
</feature>
<dbReference type="SMART" id="SM00356">
    <property type="entry name" value="ZnF_C3H1"/>
    <property type="match status" value="2"/>
</dbReference>